<dbReference type="OMA" id="PAGERNN"/>
<dbReference type="AlphaFoldDB" id="A0A8C0GMH6"/>
<proteinExistence type="predicted"/>
<feature type="domain" description="C2H2-type" evidence="7">
    <location>
        <begin position="195"/>
        <end position="222"/>
    </location>
</feature>
<keyword evidence="4" id="KW-0862">Zinc</keyword>
<reference evidence="8" key="1">
    <citation type="submission" date="2025-08" db="UniProtKB">
        <authorList>
            <consortium name="Ensembl"/>
        </authorList>
    </citation>
    <scope>IDENTIFICATION</scope>
</reference>
<evidence type="ECO:0000256" key="1">
    <source>
        <dbReference type="ARBA" id="ARBA00022723"/>
    </source>
</evidence>
<dbReference type="InterPro" id="IPR013087">
    <property type="entry name" value="Znf_C2H2_type"/>
</dbReference>
<organism evidence="8 9">
    <name type="scientific">Chelonoidis abingdonii</name>
    <name type="common">Abingdon island giant tortoise</name>
    <name type="synonym">Testudo abingdonii</name>
    <dbReference type="NCBI Taxonomy" id="106734"/>
    <lineage>
        <taxon>Eukaryota</taxon>
        <taxon>Metazoa</taxon>
        <taxon>Chordata</taxon>
        <taxon>Craniata</taxon>
        <taxon>Vertebrata</taxon>
        <taxon>Euteleostomi</taxon>
        <taxon>Archelosauria</taxon>
        <taxon>Testudinata</taxon>
        <taxon>Testudines</taxon>
        <taxon>Cryptodira</taxon>
        <taxon>Durocryptodira</taxon>
        <taxon>Testudinoidea</taxon>
        <taxon>Testudinidae</taxon>
        <taxon>Chelonoidis</taxon>
    </lineage>
</organism>
<evidence type="ECO:0000256" key="6">
    <source>
        <dbReference type="SAM" id="MobiDB-lite"/>
    </source>
</evidence>
<keyword evidence="3 5" id="KW-0863">Zinc-finger</keyword>
<evidence type="ECO:0000256" key="5">
    <source>
        <dbReference type="PROSITE-ProRule" id="PRU00042"/>
    </source>
</evidence>
<evidence type="ECO:0000259" key="7">
    <source>
        <dbReference type="PROSITE" id="PS50157"/>
    </source>
</evidence>
<dbReference type="GO" id="GO:0000981">
    <property type="term" value="F:DNA-binding transcription factor activity, RNA polymerase II-specific"/>
    <property type="evidence" value="ECO:0007669"/>
    <property type="project" value="TreeGrafter"/>
</dbReference>
<dbReference type="SUPFAM" id="SSF57667">
    <property type="entry name" value="beta-beta-alpha zinc fingers"/>
    <property type="match status" value="3"/>
</dbReference>
<dbReference type="InterPro" id="IPR036236">
    <property type="entry name" value="Znf_C2H2_sf"/>
</dbReference>
<dbReference type="Pfam" id="PF00096">
    <property type="entry name" value="zf-C2H2"/>
    <property type="match status" value="5"/>
</dbReference>
<feature type="domain" description="C2H2-type" evidence="7">
    <location>
        <begin position="251"/>
        <end position="278"/>
    </location>
</feature>
<dbReference type="PROSITE" id="PS00028">
    <property type="entry name" value="ZINC_FINGER_C2H2_1"/>
    <property type="match status" value="5"/>
</dbReference>
<dbReference type="GO" id="GO:0008270">
    <property type="term" value="F:zinc ion binding"/>
    <property type="evidence" value="ECO:0007669"/>
    <property type="project" value="UniProtKB-KW"/>
</dbReference>
<dbReference type="GO" id="GO:0005634">
    <property type="term" value="C:nucleus"/>
    <property type="evidence" value="ECO:0007669"/>
    <property type="project" value="UniProtKB-SubCell"/>
</dbReference>
<evidence type="ECO:0000256" key="3">
    <source>
        <dbReference type="ARBA" id="ARBA00022771"/>
    </source>
</evidence>
<dbReference type="GeneTree" id="ENSGT00940000159965"/>
<feature type="domain" description="C2H2-type" evidence="7">
    <location>
        <begin position="167"/>
        <end position="194"/>
    </location>
</feature>
<name>A0A8C0GMH6_CHEAB</name>
<feature type="domain" description="C2H2-type" evidence="7">
    <location>
        <begin position="223"/>
        <end position="250"/>
    </location>
</feature>
<evidence type="ECO:0000313" key="8">
    <source>
        <dbReference type="Ensembl" id="ENSCABP00000010719.1"/>
    </source>
</evidence>
<dbReference type="PROSITE" id="PS50157">
    <property type="entry name" value="ZINC_FINGER_C2H2_2"/>
    <property type="match status" value="5"/>
</dbReference>
<protein>
    <recommendedName>
        <fullName evidence="7">C2H2-type domain-containing protein</fullName>
    </recommendedName>
</protein>
<keyword evidence="9" id="KW-1185">Reference proteome</keyword>
<feature type="domain" description="C2H2-type" evidence="7">
    <location>
        <begin position="126"/>
        <end position="153"/>
    </location>
</feature>
<dbReference type="Ensembl" id="ENSCABT00000011732.1">
    <property type="protein sequence ID" value="ENSCABP00000010719.1"/>
    <property type="gene ID" value="ENSCABG00000008023.1"/>
</dbReference>
<dbReference type="SMART" id="SM00355">
    <property type="entry name" value="ZnF_C2H2"/>
    <property type="match status" value="5"/>
</dbReference>
<evidence type="ECO:0000256" key="2">
    <source>
        <dbReference type="ARBA" id="ARBA00022737"/>
    </source>
</evidence>
<evidence type="ECO:0000256" key="4">
    <source>
        <dbReference type="ARBA" id="ARBA00022833"/>
    </source>
</evidence>
<dbReference type="PANTHER" id="PTHR23235">
    <property type="entry name" value="KRUEPPEL-LIKE TRANSCRIPTION FACTOR"/>
    <property type="match status" value="1"/>
</dbReference>
<keyword evidence="1" id="KW-0479">Metal-binding</keyword>
<accession>A0A8C0GMH6</accession>
<feature type="compositionally biased region" description="Basic residues" evidence="6">
    <location>
        <begin position="267"/>
        <end position="276"/>
    </location>
</feature>
<sequence>MPTPTLICSPCVSSCYFCLFSMFPSLFLRCLPFSVPAGDKMVNEKKEQNPRQEAVEQMPPHVARSQENVSWNHEQGKACEHQRKSEKWQENQSREKVGKSINYQGIQKGLKETKAQQSIPAGERNNTCSECGKNFHSHSHLIRHERIHNGEKPYKCCECGKSFNQPYACCECGKTFSHSSALVTHQRIHTGERPYRCCDCRKNFTYCSDLIKHQRIHTGERPYECCECGKTFTLSSHLIAHQRIHTGERPYACCECGKTFSQSSHLNKHQRIHTKRDPRNALSAGSASIRAHPHIVTGLIQYVFS</sequence>
<dbReference type="Gene3D" id="3.30.160.60">
    <property type="entry name" value="Classic Zinc Finger"/>
    <property type="match status" value="6"/>
</dbReference>
<dbReference type="PANTHER" id="PTHR23235:SF178">
    <property type="entry name" value="C2H2-TYPE DOMAIN-CONTAINING PROTEIN-RELATED"/>
    <property type="match status" value="1"/>
</dbReference>
<reference evidence="8" key="2">
    <citation type="submission" date="2025-09" db="UniProtKB">
        <authorList>
            <consortium name="Ensembl"/>
        </authorList>
    </citation>
    <scope>IDENTIFICATION</scope>
</reference>
<feature type="region of interest" description="Disordered" evidence="6">
    <location>
        <begin position="267"/>
        <end position="286"/>
    </location>
</feature>
<evidence type="ECO:0000313" key="9">
    <source>
        <dbReference type="Proteomes" id="UP000694404"/>
    </source>
</evidence>
<keyword evidence="2" id="KW-0677">Repeat</keyword>
<dbReference type="Proteomes" id="UP000694404">
    <property type="component" value="Unplaced"/>
</dbReference>
<dbReference type="GO" id="GO:0000978">
    <property type="term" value="F:RNA polymerase II cis-regulatory region sequence-specific DNA binding"/>
    <property type="evidence" value="ECO:0007669"/>
    <property type="project" value="TreeGrafter"/>
</dbReference>